<keyword evidence="5" id="KW-1185">Reference proteome</keyword>
<feature type="repeat" description="PPR" evidence="3">
    <location>
        <begin position="161"/>
        <end position="195"/>
    </location>
</feature>
<evidence type="ECO:0000313" key="5">
    <source>
        <dbReference type="Proteomes" id="UP000327157"/>
    </source>
</evidence>
<name>A0A5N5I9W0_9ROSA</name>
<dbReference type="OrthoDB" id="185373at2759"/>
<dbReference type="EMBL" id="SMOL01000004">
    <property type="protein sequence ID" value="KAB2636965.1"/>
    <property type="molecule type" value="Genomic_DNA"/>
</dbReference>
<protein>
    <submittedName>
        <fullName evidence="4">Pentatricopeptide repeat-containing protein</fullName>
    </submittedName>
</protein>
<accession>A0A5N5I9W0</accession>
<feature type="repeat" description="PPR" evidence="3">
    <location>
        <begin position="352"/>
        <end position="386"/>
    </location>
</feature>
<feature type="repeat" description="PPR" evidence="3">
    <location>
        <begin position="282"/>
        <end position="316"/>
    </location>
</feature>
<evidence type="ECO:0000256" key="2">
    <source>
        <dbReference type="ARBA" id="ARBA00022737"/>
    </source>
</evidence>
<dbReference type="NCBIfam" id="TIGR00756">
    <property type="entry name" value="PPR"/>
    <property type="match status" value="10"/>
</dbReference>
<evidence type="ECO:0000256" key="3">
    <source>
        <dbReference type="PROSITE-ProRule" id="PRU00708"/>
    </source>
</evidence>
<reference evidence="5" key="2">
    <citation type="submission" date="2019-10" db="EMBL/GenBank/DDBJ databases">
        <title>A de novo genome assembly of a pear dwarfing rootstock.</title>
        <authorList>
            <person name="Wang F."/>
            <person name="Wang J."/>
            <person name="Li S."/>
            <person name="Zhang Y."/>
            <person name="Fang M."/>
            <person name="Ma L."/>
            <person name="Zhao Y."/>
            <person name="Jiang S."/>
        </authorList>
    </citation>
    <scope>NUCLEOTIDE SEQUENCE [LARGE SCALE GENOMIC DNA]</scope>
</reference>
<sequence>MNLLPPILRPICYFTLKPPWRRHFSTCSEASVTANELLTILETVNGMEDALEPLAPKLSSDVVRSVIRERVNPQLAFRFFIWATNRMKLCSRMSQNSVIDMLVRDDAFELYWRTLEQISEYGFPIGSDAFAVLINGYDKLDRVEKAVETFARMRDFNCKPNVSTYNSILHVLVRKEVFLLALAVYNQMLKSNNRPTRNTYGILIDGFCKTMQTQDALQMFDEMTQRGRIGDAYALLRSFERDGYVLGLNGYTCLIQGLFKARRFDEAHGWYRKMIKEGIEPDNVLCTIIIQGLSDAGRVHDALSFLSEMSEKGLVPDAYCYNAVIKGFCDLGLLDEARSLHLEVSKQDCFPNACTYTILICGMCKNGLVGEAQQIFNEMEKLGCVPTVATFNALIDGLCKASLLDEAHLLFYKMEIGRNPSLFLRLSQGVDRVTDSTSLQTKVEQLCESGLILQAYKLLMKLANSGVTPDIITYNILINGFCKDGNINGAFKLFKDMQLKGLSPDSVTYGTLIDGLQRVDREEDAFVVFDQMVKNGCTPSSAVYKALMTWSCRKQKVSLAFSLWLKYLRNLPSREEEEIKAIEENFKEGKIEKAIRGLLEMDIKFKEFNLAPCTILLIGMCQVRRVHEALRIFSVLDEYKVTVTPPSCVHLISGLCKEGNLDLAIGVFIYTLEKGFMLMPEICNTLLKCLLRSQDKKDHALDLVSRMRSLGYDLDSYLQQTTKFLLQCHGN</sequence>
<proteinExistence type="inferred from homology"/>
<comment type="caution">
    <text evidence="4">The sequence shown here is derived from an EMBL/GenBank/DDBJ whole genome shotgun (WGS) entry which is preliminary data.</text>
</comment>
<dbReference type="InterPro" id="IPR002885">
    <property type="entry name" value="PPR_rpt"/>
</dbReference>
<dbReference type="Proteomes" id="UP000327157">
    <property type="component" value="Chromosome 5"/>
</dbReference>
<organism evidence="4 5">
    <name type="scientific">Pyrus ussuriensis x Pyrus communis</name>
    <dbReference type="NCBI Taxonomy" id="2448454"/>
    <lineage>
        <taxon>Eukaryota</taxon>
        <taxon>Viridiplantae</taxon>
        <taxon>Streptophyta</taxon>
        <taxon>Embryophyta</taxon>
        <taxon>Tracheophyta</taxon>
        <taxon>Spermatophyta</taxon>
        <taxon>Magnoliopsida</taxon>
        <taxon>eudicotyledons</taxon>
        <taxon>Gunneridae</taxon>
        <taxon>Pentapetalae</taxon>
        <taxon>rosids</taxon>
        <taxon>fabids</taxon>
        <taxon>Rosales</taxon>
        <taxon>Rosaceae</taxon>
        <taxon>Amygdaloideae</taxon>
        <taxon>Maleae</taxon>
        <taxon>Pyrus</taxon>
    </lineage>
</organism>
<feature type="repeat" description="PPR" evidence="3">
    <location>
        <begin position="317"/>
        <end position="351"/>
    </location>
</feature>
<feature type="repeat" description="PPR" evidence="3">
    <location>
        <begin position="470"/>
        <end position="504"/>
    </location>
</feature>
<keyword evidence="2" id="KW-0677">Repeat</keyword>
<dbReference type="PANTHER" id="PTHR47932">
    <property type="entry name" value="ATPASE EXPRESSION PROTEIN 3"/>
    <property type="match status" value="1"/>
</dbReference>
<feature type="repeat" description="PPR" evidence="3">
    <location>
        <begin position="126"/>
        <end position="160"/>
    </location>
</feature>
<dbReference type="PANTHER" id="PTHR47932:SF2">
    <property type="entry name" value="OS10G0484300 PROTEIN"/>
    <property type="match status" value="1"/>
</dbReference>
<comment type="similarity">
    <text evidence="1">Belongs to the PPR family. P subfamily.</text>
</comment>
<reference evidence="4 5" key="1">
    <citation type="submission" date="2019-09" db="EMBL/GenBank/DDBJ databases">
        <authorList>
            <person name="Ou C."/>
        </authorList>
    </citation>
    <scope>NUCLEOTIDE SEQUENCE [LARGE SCALE GENOMIC DNA]</scope>
    <source>
        <strain evidence="4">S2</strain>
        <tissue evidence="4">Leaf</tissue>
    </source>
</reference>
<dbReference type="Gene3D" id="1.25.40.10">
    <property type="entry name" value="Tetratricopeptide repeat domain"/>
    <property type="match status" value="5"/>
</dbReference>
<dbReference type="GO" id="GO:0003729">
    <property type="term" value="F:mRNA binding"/>
    <property type="evidence" value="ECO:0007669"/>
    <property type="project" value="TreeGrafter"/>
</dbReference>
<gene>
    <name evidence="4" type="ORF">D8674_027499</name>
</gene>
<dbReference type="InterPro" id="IPR011990">
    <property type="entry name" value="TPR-like_helical_dom_sf"/>
</dbReference>
<feature type="repeat" description="PPR" evidence="3">
    <location>
        <begin position="505"/>
        <end position="539"/>
    </location>
</feature>
<reference evidence="4 5" key="3">
    <citation type="submission" date="2019-11" db="EMBL/GenBank/DDBJ databases">
        <title>A de novo genome assembly of a pear dwarfing rootstock.</title>
        <authorList>
            <person name="Wang F."/>
            <person name="Wang J."/>
            <person name="Li S."/>
            <person name="Zhang Y."/>
            <person name="Fang M."/>
            <person name="Ma L."/>
            <person name="Zhao Y."/>
            <person name="Jiang S."/>
        </authorList>
    </citation>
    <scope>NUCLEOTIDE SEQUENCE [LARGE SCALE GENOMIC DNA]</scope>
    <source>
        <strain evidence="4">S2</strain>
        <tissue evidence="4">Leaf</tissue>
    </source>
</reference>
<dbReference type="Pfam" id="PF01535">
    <property type="entry name" value="PPR"/>
    <property type="match status" value="3"/>
</dbReference>
<dbReference type="PROSITE" id="PS51375">
    <property type="entry name" value="PPR"/>
    <property type="match status" value="10"/>
</dbReference>
<feature type="repeat" description="PPR" evidence="3">
    <location>
        <begin position="387"/>
        <end position="421"/>
    </location>
</feature>
<feature type="repeat" description="PPR" evidence="3">
    <location>
        <begin position="247"/>
        <end position="281"/>
    </location>
</feature>
<dbReference type="Pfam" id="PF13041">
    <property type="entry name" value="PPR_2"/>
    <property type="match status" value="4"/>
</dbReference>
<evidence type="ECO:0000313" key="4">
    <source>
        <dbReference type="EMBL" id="KAB2636965.1"/>
    </source>
</evidence>
<evidence type="ECO:0000256" key="1">
    <source>
        <dbReference type="ARBA" id="ARBA00007626"/>
    </source>
</evidence>
<feature type="repeat" description="PPR" evidence="3">
    <location>
        <begin position="196"/>
        <end position="230"/>
    </location>
</feature>
<dbReference type="AlphaFoldDB" id="A0A5N5I9W0"/>